<dbReference type="GO" id="GO:0004519">
    <property type="term" value="F:endonuclease activity"/>
    <property type="evidence" value="ECO:0007669"/>
    <property type="project" value="UniProtKB-KW"/>
</dbReference>
<keyword evidence="4" id="KW-0255">Endonuclease</keyword>
<keyword evidence="5" id="KW-0378">Hydrolase</keyword>
<evidence type="ECO:0000256" key="5">
    <source>
        <dbReference type="ARBA" id="ARBA00022801"/>
    </source>
</evidence>
<keyword evidence="1" id="KW-0808">Transferase</keyword>
<dbReference type="SUPFAM" id="SSF56672">
    <property type="entry name" value="DNA/RNA polymerases"/>
    <property type="match status" value="1"/>
</dbReference>
<keyword evidence="2" id="KW-0548">Nucleotidyltransferase</keyword>
<evidence type="ECO:0000256" key="2">
    <source>
        <dbReference type="ARBA" id="ARBA00022695"/>
    </source>
</evidence>
<keyword evidence="6" id="KW-0695">RNA-directed DNA polymerase</keyword>
<dbReference type="GO" id="GO:0016787">
    <property type="term" value="F:hydrolase activity"/>
    <property type="evidence" value="ECO:0007669"/>
    <property type="project" value="UniProtKB-KW"/>
</dbReference>
<proteinExistence type="predicted"/>
<evidence type="ECO:0000313" key="8">
    <source>
        <dbReference type="EMBL" id="MBW0509804.1"/>
    </source>
</evidence>
<evidence type="ECO:0000259" key="7">
    <source>
        <dbReference type="Pfam" id="PF17917"/>
    </source>
</evidence>
<keyword evidence="3" id="KW-0540">Nuclease</keyword>
<dbReference type="Proteomes" id="UP000765509">
    <property type="component" value="Unassembled WGS sequence"/>
</dbReference>
<dbReference type="InterPro" id="IPR041373">
    <property type="entry name" value="RT_RNaseH"/>
</dbReference>
<comment type="caution">
    <text evidence="8">The sequence shown here is derived from an EMBL/GenBank/DDBJ whole genome shotgun (WGS) entry which is preliminary data.</text>
</comment>
<evidence type="ECO:0000256" key="1">
    <source>
        <dbReference type="ARBA" id="ARBA00022679"/>
    </source>
</evidence>
<gene>
    <name evidence="8" type="ORF">O181_049519</name>
</gene>
<protein>
    <recommendedName>
        <fullName evidence="7">Reverse transcriptase RNase H-like domain-containing protein</fullName>
    </recommendedName>
</protein>
<dbReference type="GO" id="GO:0003964">
    <property type="term" value="F:RNA-directed DNA polymerase activity"/>
    <property type="evidence" value="ECO:0007669"/>
    <property type="project" value="UniProtKB-KW"/>
</dbReference>
<evidence type="ECO:0000256" key="6">
    <source>
        <dbReference type="ARBA" id="ARBA00022918"/>
    </source>
</evidence>
<dbReference type="InterPro" id="IPR050951">
    <property type="entry name" value="Retrovirus_Pol_polyprotein"/>
</dbReference>
<dbReference type="OrthoDB" id="2286242at2759"/>
<dbReference type="PANTHER" id="PTHR37984">
    <property type="entry name" value="PROTEIN CBG26694"/>
    <property type="match status" value="1"/>
</dbReference>
<dbReference type="InterPro" id="IPR043502">
    <property type="entry name" value="DNA/RNA_pol_sf"/>
</dbReference>
<evidence type="ECO:0000256" key="4">
    <source>
        <dbReference type="ARBA" id="ARBA00022759"/>
    </source>
</evidence>
<reference evidence="8" key="1">
    <citation type="submission" date="2021-03" db="EMBL/GenBank/DDBJ databases">
        <title>Draft genome sequence of rust myrtle Austropuccinia psidii MF-1, a brazilian biotype.</title>
        <authorList>
            <person name="Quecine M.C."/>
            <person name="Pachon D.M.R."/>
            <person name="Bonatelli M.L."/>
            <person name="Correr F.H."/>
            <person name="Franceschini L.M."/>
            <person name="Leite T.F."/>
            <person name="Margarido G.R.A."/>
            <person name="Almeida C.A."/>
            <person name="Ferrarezi J.A."/>
            <person name="Labate C.A."/>
        </authorList>
    </citation>
    <scope>NUCLEOTIDE SEQUENCE</scope>
    <source>
        <strain evidence="8">MF-1</strain>
    </source>
</reference>
<sequence length="177" mass="20529">MFIEKFSPFAPPFRRLTREAVDWDWDKECEEASHKLRRVVEEEITLKKLDYDKGAGRIKLAVDSRSIAAGDVLTQEDKEGKDRQVSYESITISNLESKYSKQKKRTLKTLEKILWGQYFELQADAKALIGMINTPFLPNAPMRRWVAFIKLFLFDLVHKPGMTFTMPDGLSRIPKNS</sequence>
<evidence type="ECO:0000256" key="3">
    <source>
        <dbReference type="ARBA" id="ARBA00022722"/>
    </source>
</evidence>
<dbReference type="PANTHER" id="PTHR37984:SF5">
    <property type="entry name" value="PROTEIN NYNRIN-LIKE"/>
    <property type="match status" value="1"/>
</dbReference>
<organism evidence="8 9">
    <name type="scientific">Austropuccinia psidii MF-1</name>
    <dbReference type="NCBI Taxonomy" id="1389203"/>
    <lineage>
        <taxon>Eukaryota</taxon>
        <taxon>Fungi</taxon>
        <taxon>Dikarya</taxon>
        <taxon>Basidiomycota</taxon>
        <taxon>Pucciniomycotina</taxon>
        <taxon>Pucciniomycetes</taxon>
        <taxon>Pucciniales</taxon>
        <taxon>Sphaerophragmiaceae</taxon>
        <taxon>Austropuccinia</taxon>
    </lineage>
</organism>
<evidence type="ECO:0000313" key="9">
    <source>
        <dbReference type="Proteomes" id="UP000765509"/>
    </source>
</evidence>
<keyword evidence="9" id="KW-1185">Reference proteome</keyword>
<dbReference type="EMBL" id="AVOT02021166">
    <property type="protein sequence ID" value="MBW0509804.1"/>
    <property type="molecule type" value="Genomic_DNA"/>
</dbReference>
<dbReference type="AlphaFoldDB" id="A0A9Q3DV25"/>
<name>A0A9Q3DV25_9BASI</name>
<dbReference type="Pfam" id="PF17917">
    <property type="entry name" value="RT_RNaseH"/>
    <property type="match status" value="1"/>
</dbReference>
<accession>A0A9Q3DV25</accession>
<feature type="domain" description="Reverse transcriptase RNase H-like" evidence="7">
    <location>
        <begin position="58"/>
        <end position="150"/>
    </location>
</feature>